<protein>
    <submittedName>
        <fullName evidence="1">Uncharacterized protein</fullName>
    </submittedName>
</protein>
<name>A0A327NHF1_9BACT</name>
<sequence length="122" mass="13847">MKVQFQANTVVVQEEDEVAIVAFADDAIQPTEVFMLQYALFEEPDQPVYFERNGQSQGCYDGIQHAELSRTSFRIELNKEGVARLGCDRLEIGFQIDESNFSRLQVTLHLMFSHSGALIDTL</sequence>
<dbReference type="AlphaFoldDB" id="A0A327NHF1"/>
<dbReference type="RefSeq" id="WP_111342023.1">
    <property type="nucleotide sequence ID" value="NZ_QLII01000001.1"/>
</dbReference>
<keyword evidence="3" id="KW-1185">Reference proteome</keyword>
<dbReference type="Proteomes" id="UP000249016">
    <property type="component" value="Unassembled WGS sequence"/>
</dbReference>
<accession>A0A327NHF1</accession>
<evidence type="ECO:0000313" key="1">
    <source>
        <dbReference type="EMBL" id="RAI74597.1"/>
    </source>
</evidence>
<evidence type="ECO:0000313" key="2">
    <source>
        <dbReference type="EMBL" id="RAI74604.1"/>
    </source>
</evidence>
<dbReference type="EMBL" id="QLII01000001">
    <property type="protein sequence ID" value="RAI74597.1"/>
    <property type="molecule type" value="Genomic_DNA"/>
</dbReference>
<proteinExistence type="predicted"/>
<gene>
    <name evidence="1" type="ORF">HMF3257_10530</name>
    <name evidence="2" type="ORF">HMF3257_10565</name>
</gene>
<dbReference type="OrthoDB" id="965455at2"/>
<comment type="caution">
    <text evidence="1">The sequence shown here is derived from an EMBL/GenBank/DDBJ whole genome shotgun (WGS) entry which is preliminary data.</text>
</comment>
<dbReference type="Pfam" id="PF15588">
    <property type="entry name" value="Imm10"/>
    <property type="match status" value="1"/>
</dbReference>
<reference evidence="1 3" key="1">
    <citation type="submission" date="2018-06" db="EMBL/GenBank/DDBJ databases">
        <title>Spirosoma sp. HMF3257 Genome sequencing and assembly.</title>
        <authorList>
            <person name="Kang H."/>
            <person name="Cha I."/>
            <person name="Kim H."/>
            <person name="Kang J."/>
            <person name="Joh K."/>
        </authorList>
    </citation>
    <scope>NUCLEOTIDE SEQUENCE [LARGE SCALE GENOMIC DNA]</scope>
    <source>
        <strain evidence="1 3">HMF3257</strain>
    </source>
</reference>
<dbReference type="InterPro" id="IPR028962">
    <property type="entry name" value="Imm10"/>
</dbReference>
<organism evidence="1 3">
    <name type="scientific">Spirosoma telluris</name>
    <dbReference type="NCBI Taxonomy" id="2183553"/>
    <lineage>
        <taxon>Bacteria</taxon>
        <taxon>Pseudomonadati</taxon>
        <taxon>Bacteroidota</taxon>
        <taxon>Cytophagia</taxon>
        <taxon>Cytophagales</taxon>
        <taxon>Cytophagaceae</taxon>
        <taxon>Spirosoma</taxon>
    </lineage>
</organism>
<dbReference type="EMBL" id="QLII01000001">
    <property type="protein sequence ID" value="RAI74604.1"/>
    <property type="molecule type" value="Genomic_DNA"/>
</dbReference>
<evidence type="ECO:0000313" key="3">
    <source>
        <dbReference type="Proteomes" id="UP000249016"/>
    </source>
</evidence>